<gene>
    <name evidence="1" type="ORF">LITE_LOCUS24149</name>
</gene>
<protein>
    <submittedName>
        <fullName evidence="1">Uncharacterized protein</fullName>
    </submittedName>
</protein>
<reference evidence="1" key="1">
    <citation type="submission" date="2022-08" db="EMBL/GenBank/DDBJ databases">
        <authorList>
            <person name="Gutierrez-Valencia J."/>
        </authorList>
    </citation>
    <scope>NUCLEOTIDE SEQUENCE</scope>
</reference>
<dbReference type="EMBL" id="CAMGYJ010000006">
    <property type="protein sequence ID" value="CAI0434118.1"/>
    <property type="molecule type" value="Genomic_DNA"/>
</dbReference>
<keyword evidence="2" id="KW-1185">Reference proteome</keyword>
<proteinExistence type="predicted"/>
<evidence type="ECO:0000313" key="1">
    <source>
        <dbReference type="EMBL" id="CAI0434118.1"/>
    </source>
</evidence>
<evidence type="ECO:0000313" key="2">
    <source>
        <dbReference type="Proteomes" id="UP001154282"/>
    </source>
</evidence>
<accession>A0AAV0LJA5</accession>
<organism evidence="1 2">
    <name type="scientific">Linum tenue</name>
    <dbReference type="NCBI Taxonomy" id="586396"/>
    <lineage>
        <taxon>Eukaryota</taxon>
        <taxon>Viridiplantae</taxon>
        <taxon>Streptophyta</taxon>
        <taxon>Embryophyta</taxon>
        <taxon>Tracheophyta</taxon>
        <taxon>Spermatophyta</taxon>
        <taxon>Magnoliopsida</taxon>
        <taxon>eudicotyledons</taxon>
        <taxon>Gunneridae</taxon>
        <taxon>Pentapetalae</taxon>
        <taxon>rosids</taxon>
        <taxon>fabids</taxon>
        <taxon>Malpighiales</taxon>
        <taxon>Linaceae</taxon>
        <taxon>Linum</taxon>
    </lineage>
</organism>
<dbReference type="Proteomes" id="UP001154282">
    <property type="component" value="Unassembled WGS sequence"/>
</dbReference>
<comment type="caution">
    <text evidence="1">The sequence shown here is derived from an EMBL/GenBank/DDBJ whole genome shotgun (WGS) entry which is preliminary data.</text>
</comment>
<dbReference type="AlphaFoldDB" id="A0AAV0LJA5"/>
<name>A0AAV0LJA5_9ROSI</name>
<sequence length="60" mass="6879">MVDRDGKKGRRQQSRISSVTIATGIREQRMNFSIQVFFKISEMLGDFLLYSTLMATKGSF</sequence>